<keyword evidence="3" id="KW-0119">Carbohydrate metabolism</keyword>
<dbReference type="PANTHER" id="PTHR36050:SF1">
    <property type="entry name" value="O-FUCOSYLTRANSFERASE 30"/>
    <property type="match status" value="1"/>
</dbReference>
<dbReference type="GO" id="GO:0016740">
    <property type="term" value="F:transferase activity"/>
    <property type="evidence" value="ECO:0007669"/>
    <property type="project" value="UniProtKB-KW"/>
</dbReference>
<accession>A0A168MBM3</accession>
<sequence>MKTIHAILTALLCVTCLSVWAICHSNILISFRSGAAAAHHTPLNSDASITDSPKYMTYLPHSGLHNQRISLINAMIIAHALNRTLLMPELNIGSATFWADSNELAKQLELCPTYIKQNKKEASRRLRCHVYRNYKPLPVESIFDLSSAHALDIYTEQRSDMSRDYIHRHASAHQLNETVYSVQDPFRYSYQIHDHDPNLYAFAQHEEMNDKYLEHIDLNELRSRPETYMVFGSLFGTSRLQLHEPEMLWLREYLHRTTALNHPEIKHSSQKIIQALGDRYTSVHLRQGDGIFQKMATETIAQVESALLSNLTMGHVSNNNTKQVVQRLKSATSVQERLKHCQSLQGGAVLHQQDPQLEMIYLATDATNPQQEFPHMFDRYPCLFTLSDFYNAKILLQRKRHDKMDSLLPPMIDAEIASHANLFIGTPKSTYSAYVRYRNQHYRVLDFFSQ</sequence>
<name>A0A168MBM3_MUCCL</name>
<dbReference type="OrthoDB" id="1882547at2759"/>
<comment type="caution">
    <text evidence="5">The sequence shown here is derived from an EMBL/GenBank/DDBJ whole genome shotgun (WGS) entry which is preliminary data.</text>
</comment>
<dbReference type="Proteomes" id="UP000077051">
    <property type="component" value="Unassembled WGS sequence"/>
</dbReference>
<evidence type="ECO:0000256" key="3">
    <source>
        <dbReference type="ARBA" id="ARBA00023277"/>
    </source>
</evidence>
<evidence type="ECO:0000256" key="4">
    <source>
        <dbReference type="SAM" id="SignalP"/>
    </source>
</evidence>
<dbReference type="EMBL" id="AMYB01000003">
    <property type="protein sequence ID" value="OAD04677.1"/>
    <property type="molecule type" value="Genomic_DNA"/>
</dbReference>
<dbReference type="Gene3D" id="3.40.50.11350">
    <property type="match status" value="1"/>
</dbReference>
<evidence type="ECO:0008006" key="7">
    <source>
        <dbReference type="Google" id="ProtNLM"/>
    </source>
</evidence>
<evidence type="ECO:0000256" key="2">
    <source>
        <dbReference type="ARBA" id="ARBA00023253"/>
    </source>
</evidence>
<evidence type="ECO:0000256" key="1">
    <source>
        <dbReference type="ARBA" id="ARBA00022679"/>
    </source>
</evidence>
<reference evidence="5 6" key="1">
    <citation type="submission" date="2015-06" db="EMBL/GenBank/DDBJ databases">
        <title>Expansion of signal transduction pathways in fungi by whole-genome duplication.</title>
        <authorList>
            <consortium name="DOE Joint Genome Institute"/>
            <person name="Corrochano L.M."/>
            <person name="Kuo A."/>
            <person name="Marcet-Houben M."/>
            <person name="Polaino S."/>
            <person name="Salamov A."/>
            <person name="Villalobos J.M."/>
            <person name="Alvarez M.I."/>
            <person name="Avalos J."/>
            <person name="Benito E.P."/>
            <person name="Benoit I."/>
            <person name="Burger G."/>
            <person name="Camino L.P."/>
            <person name="Canovas D."/>
            <person name="Cerda-Olmedo E."/>
            <person name="Cheng J.-F."/>
            <person name="Dominguez A."/>
            <person name="Elias M."/>
            <person name="Eslava A.P."/>
            <person name="Glaser F."/>
            <person name="Grimwood J."/>
            <person name="Gutierrez G."/>
            <person name="Heitman J."/>
            <person name="Henrissat B."/>
            <person name="Iturriaga E.A."/>
            <person name="Lang B.F."/>
            <person name="Lavin J.L."/>
            <person name="Lee S."/>
            <person name="Li W."/>
            <person name="Lindquist E."/>
            <person name="Lopez-Garcia S."/>
            <person name="Luque E.M."/>
            <person name="Marcos A.T."/>
            <person name="Martin J."/>
            <person name="Mccluskey K."/>
            <person name="Medina H.R."/>
            <person name="Miralles-Duran A."/>
            <person name="Miyazaki A."/>
            <person name="Munoz-Torres E."/>
            <person name="Oguiza J.A."/>
            <person name="Ohm R."/>
            <person name="Olmedo M."/>
            <person name="Orejas M."/>
            <person name="Ortiz-Castellanos L."/>
            <person name="Pisabarro A.G."/>
            <person name="Rodriguez-Romero J."/>
            <person name="Ruiz-Herrera J."/>
            <person name="Ruiz-Vazquez R."/>
            <person name="Sanz C."/>
            <person name="Schackwitz W."/>
            <person name="Schmutz J."/>
            <person name="Shahriari M."/>
            <person name="Shelest E."/>
            <person name="Silva-Franco F."/>
            <person name="Soanes D."/>
            <person name="Syed K."/>
            <person name="Tagua V.G."/>
            <person name="Talbot N.J."/>
            <person name="Thon M."/>
            <person name="De Vries R.P."/>
            <person name="Wiebenga A."/>
            <person name="Yadav J.S."/>
            <person name="Braun E.L."/>
            <person name="Baker S."/>
            <person name="Garre V."/>
            <person name="Horwitz B."/>
            <person name="Torres-Martinez S."/>
            <person name="Idnurm A."/>
            <person name="Herrera-Estrella A."/>
            <person name="Gabaldon T."/>
            <person name="Grigoriev I.V."/>
        </authorList>
    </citation>
    <scope>NUCLEOTIDE SEQUENCE [LARGE SCALE GENOMIC DNA]</scope>
    <source>
        <strain evidence="5 6">CBS 277.49</strain>
    </source>
</reference>
<dbReference type="AlphaFoldDB" id="A0A168MBM3"/>
<evidence type="ECO:0000313" key="5">
    <source>
        <dbReference type="EMBL" id="OAD04677.1"/>
    </source>
</evidence>
<protein>
    <recommendedName>
        <fullName evidence="7">CigA protein</fullName>
    </recommendedName>
</protein>
<keyword evidence="4" id="KW-0732">Signal</keyword>
<feature type="chain" id="PRO_5007898935" description="CigA protein" evidence="4">
    <location>
        <begin position="22"/>
        <end position="450"/>
    </location>
</feature>
<dbReference type="PANTHER" id="PTHR36050">
    <property type="entry name" value="O-FUCOSYLTRANSFERASE 30"/>
    <property type="match status" value="1"/>
</dbReference>
<keyword evidence="6" id="KW-1185">Reference proteome</keyword>
<dbReference type="GO" id="GO:0006004">
    <property type="term" value="P:fucose metabolic process"/>
    <property type="evidence" value="ECO:0007669"/>
    <property type="project" value="UniProtKB-KW"/>
</dbReference>
<dbReference type="VEuPathDB" id="FungiDB:MUCCIDRAFT_108508"/>
<organism evidence="5 6">
    <name type="scientific">Mucor lusitanicus CBS 277.49</name>
    <dbReference type="NCBI Taxonomy" id="747725"/>
    <lineage>
        <taxon>Eukaryota</taxon>
        <taxon>Fungi</taxon>
        <taxon>Fungi incertae sedis</taxon>
        <taxon>Mucoromycota</taxon>
        <taxon>Mucoromycotina</taxon>
        <taxon>Mucoromycetes</taxon>
        <taxon>Mucorales</taxon>
        <taxon>Mucorineae</taxon>
        <taxon>Mucoraceae</taxon>
        <taxon>Mucor</taxon>
    </lineage>
</organism>
<dbReference type="STRING" id="747725.A0A168MBM3"/>
<gene>
    <name evidence="5" type="ORF">MUCCIDRAFT_108508</name>
</gene>
<dbReference type="InterPro" id="IPR019378">
    <property type="entry name" value="GDP-Fuc_O-FucTrfase"/>
</dbReference>
<keyword evidence="2" id="KW-0294">Fucose metabolism</keyword>
<dbReference type="CDD" id="cd11296">
    <property type="entry name" value="O-FucT_like"/>
    <property type="match status" value="1"/>
</dbReference>
<dbReference type="Pfam" id="PF10250">
    <property type="entry name" value="O-FucT"/>
    <property type="match status" value="1"/>
</dbReference>
<keyword evidence="1" id="KW-0808">Transferase</keyword>
<feature type="signal peptide" evidence="4">
    <location>
        <begin position="1"/>
        <end position="21"/>
    </location>
</feature>
<evidence type="ECO:0000313" key="6">
    <source>
        <dbReference type="Proteomes" id="UP000077051"/>
    </source>
</evidence>
<proteinExistence type="predicted"/>